<dbReference type="Pfam" id="PF00583">
    <property type="entry name" value="Acetyltransf_1"/>
    <property type="match status" value="1"/>
</dbReference>
<dbReference type="PANTHER" id="PTHR43420">
    <property type="entry name" value="ACETYLTRANSFERASE"/>
    <property type="match status" value="1"/>
</dbReference>
<dbReference type="GO" id="GO:0016747">
    <property type="term" value="F:acyltransferase activity, transferring groups other than amino-acyl groups"/>
    <property type="evidence" value="ECO:0007669"/>
    <property type="project" value="InterPro"/>
</dbReference>
<evidence type="ECO:0000256" key="2">
    <source>
        <dbReference type="ARBA" id="ARBA00023315"/>
    </source>
</evidence>
<proteinExistence type="predicted"/>
<accession>A0A8J2Z578</accession>
<dbReference type="Proteomes" id="UP000636949">
    <property type="component" value="Unassembled WGS sequence"/>
</dbReference>
<evidence type="ECO:0000313" key="5">
    <source>
        <dbReference type="Proteomes" id="UP000636949"/>
    </source>
</evidence>
<dbReference type="Gene3D" id="3.40.630.30">
    <property type="match status" value="1"/>
</dbReference>
<organism evidence="4 5">
    <name type="scientific">Cysteiniphilum litorale</name>
    <dbReference type="NCBI Taxonomy" id="2056700"/>
    <lineage>
        <taxon>Bacteria</taxon>
        <taxon>Pseudomonadati</taxon>
        <taxon>Pseudomonadota</taxon>
        <taxon>Gammaproteobacteria</taxon>
        <taxon>Thiotrichales</taxon>
        <taxon>Fastidiosibacteraceae</taxon>
        <taxon>Cysteiniphilum</taxon>
    </lineage>
</organism>
<name>A0A8J2Z578_9GAMM</name>
<evidence type="ECO:0000256" key="1">
    <source>
        <dbReference type="ARBA" id="ARBA00022679"/>
    </source>
</evidence>
<reference evidence="4" key="1">
    <citation type="journal article" date="2014" name="Int. J. Syst. Evol. Microbiol.">
        <title>Complete genome sequence of Corynebacterium casei LMG S-19264T (=DSM 44701T), isolated from a smear-ripened cheese.</title>
        <authorList>
            <consortium name="US DOE Joint Genome Institute (JGI-PGF)"/>
            <person name="Walter F."/>
            <person name="Albersmeier A."/>
            <person name="Kalinowski J."/>
            <person name="Ruckert C."/>
        </authorList>
    </citation>
    <scope>NUCLEOTIDE SEQUENCE</scope>
    <source>
        <strain evidence="4">CGMCC 1.15758</strain>
    </source>
</reference>
<sequence>MADICIRLLTSVDWQIWKTIRLQALKDSPQSFGSSYEETLLCNDQYFKEMLEENDIFAAFDGNEIIGCVGFLPLKSARTAHRGMIWGMYTSLAARGKGVAKQLMHQVIKHAADYVTQLHLHCVTGNAAALALYQQLGFETYGTEPKSIKVHNQFYDQYWY</sequence>
<protein>
    <submittedName>
        <fullName evidence="4">GNAT family N-acetyltransferase</fullName>
    </submittedName>
</protein>
<evidence type="ECO:0000313" key="4">
    <source>
        <dbReference type="EMBL" id="GGG00171.1"/>
    </source>
</evidence>
<dbReference type="PROSITE" id="PS51186">
    <property type="entry name" value="GNAT"/>
    <property type="match status" value="1"/>
</dbReference>
<dbReference type="OrthoDB" id="9804312at2"/>
<evidence type="ECO:0000259" key="3">
    <source>
        <dbReference type="PROSITE" id="PS51186"/>
    </source>
</evidence>
<keyword evidence="1" id="KW-0808">Transferase</keyword>
<dbReference type="AlphaFoldDB" id="A0A8J2Z578"/>
<comment type="caution">
    <text evidence="4">The sequence shown here is derived from an EMBL/GenBank/DDBJ whole genome shotgun (WGS) entry which is preliminary data.</text>
</comment>
<feature type="domain" description="N-acetyltransferase" evidence="3">
    <location>
        <begin position="4"/>
        <end position="160"/>
    </location>
</feature>
<dbReference type="InterPro" id="IPR050680">
    <property type="entry name" value="YpeA/RimI_acetyltransf"/>
</dbReference>
<dbReference type="InterPro" id="IPR016181">
    <property type="entry name" value="Acyl_CoA_acyltransferase"/>
</dbReference>
<keyword evidence="5" id="KW-1185">Reference proteome</keyword>
<dbReference type="EMBL" id="BMJS01000018">
    <property type="protein sequence ID" value="GGG00171.1"/>
    <property type="molecule type" value="Genomic_DNA"/>
</dbReference>
<reference evidence="4" key="2">
    <citation type="submission" date="2020-09" db="EMBL/GenBank/DDBJ databases">
        <authorList>
            <person name="Sun Q."/>
            <person name="Zhou Y."/>
        </authorList>
    </citation>
    <scope>NUCLEOTIDE SEQUENCE</scope>
    <source>
        <strain evidence="4">CGMCC 1.15758</strain>
    </source>
</reference>
<dbReference type="SUPFAM" id="SSF55729">
    <property type="entry name" value="Acyl-CoA N-acyltransferases (Nat)"/>
    <property type="match status" value="1"/>
</dbReference>
<dbReference type="RefSeq" id="WP_117002960.1">
    <property type="nucleotide sequence ID" value="NZ_BMJS01000018.1"/>
</dbReference>
<dbReference type="InterPro" id="IPR000182">
    <property type="entry name" value="GNAT_dom"/>
</dbReference>
<gene>
    <name evidence="4" type="primary">ps305</name>
    <name evidence="4" type="ORF">GCM10010995_16870</name>
</gene>
<keyword evidence="2" id="KW-0012">Acyltransferase</keyword>
<dbReference type="CDD" id="cd04301">
    <property type="entry name" value="NAT_SF"/>
    <property type="match status" value="1"/>
</dbReference>